<dbReference type="InterPro" id="IPR001382">
    <property type="entry name" value="Glyco_hydro_47"/>
</dbReference>
<dbReference type="PANTHER" id="PTHR11742:SF55">
    <property type="entry name" value="ENDOPLASMIC RETICULUM MANNOSYL-OLIGOSACCHARIDE 1,2-ALPHA-MANNOSIDASE"/>
    <property type="match status" value="1"/>
</dbReference>
<dbReference type="Pfam" id="PF01532">
    <property type="entry name" value="Glyco_hydro_47"/>
    <property type="match status" value="1"/>
</dbReference>
<accession>A0A813NTB7</accession>
<keyword evidence="7 12" id="KW-1015">Disulfide bond</keyword>
<feature type="active site" description="Proton donor" evidence="10">
    <location>
        <position position="126"/>
    </location>
</feature>
<dbReference type="EMBL" id="CAJNOQ010000015">
    <property type="protein sequence ID" value="CAF0740252.1"/>
    <property type="molecule type" value="Genomic_DNA"/>
</dbReference>
<evidence type="ECO:0000256" key="12">
    <source>
        <dbReference type="PIRSR" id="PIRSR601382-3"/>
    </source>
</evidence>
<feature type="active site" evidence="10">
    <location>
        <position position="394"/>
    </location>
</feature>
<dbReference type="EMBL" id="CAJOBC010000015">
    <property type="protein sequence ID" value="CAF3518486.1"/>
    <property type="molecule type" value="Genomic_DNA"/>
</dbReference>
<name>A0A813NTB7_9BILA</name>
<dbReference type="GO" id="GO:0016020">
    <property type="term" value="C:membrane"/>
    <property type="evidence" value="ECO:0007669"/>
    <property type="project" value="InterPro"/>
</dbReference>
<evidence type="ECO:0000256" key="10">
    <source>
        <dbReference type="PIRSR" id="PIRSR601382-1"/>
    </source>
</evidence>
<dbReference type="SUPFAM" id="SSF48225">
    <property type="entry name" value="Seven-hairpin glycosidases"/>
    <property type="match status" value="1"/>
</dbReference>
<evidence type="ECO:0000256" key="7">
    <source>
        <dbReference type="ARBA" id="ARBA00023157"/>
    </source>
</evidence>
<dbReference type="PRINTS" id="PR00747">
    <property type="entry name" value="GLYHDRLASE47"/>
</dbReference>
<comment type="catalytic activity">
    <reaction evidence="8">
        <text>N(4)-(alpha-D-Man-(1-&gt;2)-alpha-D-Man-(1-&gt;2)-alpha-D-Man-(1-&gt;3)-[alpha-D-Man-(1-&gt;3)-[alpha-D-Man-(1-&gt;2)-alpha-D-Man-(1-&gt;6)]-alpha-D-Man-(1-&gt;6)]-beta-D-Man-(1-&gt;4)-beta-D-GlcNAc-(1-&gt;4)-beta-D-GlcNAc)-L-asparaginyl-[protein] (N-glucan mannose isomer 8A1,2,3B1,3) + 3 H2O = N(4)-(alpha-D-Man-(1-&gt;3)-[alpha-D-Man-(1-&gt;3)-[alpha-D-Man-(1-&gt;6)]-alpha-D-Man-(1-&gt;6)]-beta-D-Man-(1-&gt;4)-beta-D-GlcNAc-(1-&gt;4)-beta-D-GlcNAc)-L-asparaginyl-[protein] (N-glucan mannose isomer 5A1,2) + 3 beta-D-mannose</text>
        <dbReference type="Rhea" id="RHEA:56028"/>
        <dbReference type="Rhea" id="RHEA-COMP:14358"/>
        <dbReference type="Rhea" id="RHEA-COMP:14367"/>
        <dbReference type="ChEBI" id="CHEBI:15377"/>
        <dbReference type="ChEBI" id="CHEBI:28563"/>
        <dbReference type="ChEBI" id="CHEBI:59087"/>
        <dbReference type="ChEBI" id="CHEBI:60628"/>
        <dbReference type="EC" id="3.2.1.113"/>
    </reaction>
</comment>
<keyword evidence="17" id="KW-1185">Reference proteome</keyword>
<evidence type="ECO:0000313" key="16">
    <source>
        <dbReference type="EMBL" id="CAF3518486.1"/>
    </source>
</evidence>
<proteinExistence type="inferred from homology"/>
<evidence type="ECO:0000256" key="2">
    <source>
        <dbReference type="ARBA" id="ARBA00004922"/>
    </source>
</evidence>
<organism evidence="15 17">
    <name type="scientific">Didymodactylos carnosus</name>
    <dbReference type="NCBI Taxonomy" id="1234261"/>
    <lineage>
        <taxon>Eukaryota</taxon>
        <taxon>Metazoa</taxon>
        <taxon>Spiralia</taxon>
        <taxon>Gnathifera</taxon>
        <taxon>Rotifera</taxon>
        <taxon>Eurotatoria</taxon>
        <taxon>Bdelloidea</taxon>
        <taxon>Philodinida</taxon>
        <taxon>Philodinidae</taxon>
        <taxon>Didymodactylos</taxon>
    </lineage>
</organism>
<evidence type="ECO:0000256" key="8">
    <source>
        <dbReference type="ARBA" id="ARBA00047669"/>
    </source>
</evidence>
<dbReference type="Proteomes" id="UP000681722">
    <property type="component" value="Unassembled WGS sequence"/>
</dbReference>
<evidence type="ECO:0000256" key="4">
    <source>
        <dbReference type="ARBA" id="ARBA00022723"/>
    </source>
</evidence>
<dbReference type="GO" id="GO:0005783">
    <property type="term" value="C:endoplasmic reticulum"/>
    <property type="evidence" value="ECO:0007669"/>
    <property type="project" value="TreeGrafter"/>
</dbReference>
<keyword evidence="5 13" id="KW-0378">Hydrolase</keyword>
<evidence type="ECO:0000256" key="13">
    <source>
        <dbReference type="RuleBase" id="RU361193"/>
    </source>
</evidence>
<keyword evidence="14" id="KW-0472">Membrane</keyword>
<dbReference type="OrthoDB" id="8118055at2759"/>
<evidence type="ECO:0000256" key="11">
    <source>
        <dbReference type="PIRSR" id="PIRSR601382-2"/>
    </source>
</evidence>
<gene>
    <name evidence="15" type="ORF">GPM918_LOCUS220</name>
    <name evidence="16" type="ORF">SRO942_LOCUS221</name>
</gene>
<dbReference type="InterPro" id="IPR036026">
    <property type="entry name" value="Seven-hairpin_glycosidases"/>
</dbReference>
<comment type="caution">
    <text evidence="15">The sequence shown here is derived from an EMBL/GenBank/DDBJ whole genome shotgun (WGS) entry which is preliminary data.</text>
</comment>
<comment type="pathway">
    <text evidence="2">Protein modification; protein glycosylation.</text>
</comment>
<reference evidence="15" key="1">
    <citation type="submission" date="2021-02" db="EMBL/GenBank/DDBJ databases">
        <authorList>
            <person name="Nowell W R."/>
        </authorList>
    </citation>
    <scope>NUCLEOTIDE SEQUENCE</scope>
</reference>
<comment type="catalytic activity">
    <reaction evidence="9">
        <text>N(4)-(alpha-D-Man-(1-&gt;2)-alpha-D-Man-(1-&gt;2)-alpha-D-Man-(1-&gt;3)-[alpha-D-Man-(1-&gt;2)-alpha-D-Man-(1-&gt;3)-[alpha-D-Man-(1-&gt;2)-alpha-D-Man-(1-&gt;6)]-alpha-D-Man-(1-&gt;6)]-beta-D-Man-(1-&gt;4)-beta-D-GlcNAc-(1-&gt;4)-beta-D-GlcNAc)-L-asparaginyl-[protein] (N-glucan mannose isomer 9A1,2,3B1,2,3) + 4 H2O = N(4)-(alpha-D-Man-(1-&gt;3)-[alpha-D-Man-(1-&gt;3)-[alpha-D-Man-(1-&gt;6)]-alpha-D-Man-(1-&gt;6)]-beta-D-Man-(1-&gt;4)-beta-D-GlcNAc-(1-&gt;4)-beta-D-GlcNAc)-L-asparaginyl-[protein] (N-glucan mannose isomer 5A1,2) + 4 beta-D-mannose</text>
        <dbReference type="Rhea" id="RHEA:56008"/>
        <dbReference type="Rhea" id="RHEA-COMP:14356"/>
        <dbReference type="Rhea" id="RHEA-COMP:14367"/>
        <dbReference type="ChEBI" id="CHEBI:15377"/>
        <dbReference type="ChEBI" id="CHEBI:28563"/>
        <dbReference type="ChEBI" id="CHEBI:59087"/>
        <dbReference type="ChEBI" id="CHEBI:139493"/>
        <dbReference type="EC" id="3.2.1.113"/>
    </reaction>
</comment>
<feature type="active site" evidence="10">
    <location>
        <position position="257"/>
    </location>
</feature>
<dbReference type="EC" id="3.2.1.-" evidence="13"/>
<protein>
    <recommendedName>
        <fullName evidence="13">alpha-1,2-Mannosidase</fullName>
        <ecNumber evidence="13">3.2.1.-</ecNumber>
    </recommendedName>
</protein>
<dbReference type="Proteomes" id="UP000663829">
    <property type="component" value="Unassembled WGS sequence"/>
</dbReference>
<evidence type="ECO:0000256" key="6">
    <source>
        <dbReference type="ARBA" id="ARBA00022837"/>
    </source>
</evidence>
<feature type="binding site" evidence="11">
    <location>
        <position position="482"/>
    </location>
    <ligand>
        <name>Ca(2+)</name>
        <dbReference type="ChEBI" id="CHEBI:29108"/>
    </ligand>
</feature>
<dbReference type="AlphaFoldDB" id="A0A813NTB7"/>
<comment type="cofactor">
    <cofactor evidence="1 11">
        <name>Ca(2+)</name>
        <dbReference type="ChEBI" id="CHEBI:29108"/>
    </cofactor>
</comment>
<evidence type="ECO:0000256" key="9">
    <source>
        <dbReference type="ARBA" id="ARBA00048605"/>
    </source>
</evidence>
<dbReference type="InterPro" id="IPR012341">
    <property type="entry name" value="6hp_glycosidase-like_sf"/>
</dbReference>
<dbReference type="GO" id="GO:0004571">
    <property type="term" value="F:mannosyl-oligosaccharide 1,2-alpha-mannosidase activity"/>
    <property type="evidence" value="ECO:0007669"/>
    <property type="project" value="UniProtKB-EC"/>
</dbReference>
<evidence type="ECO:0000256" key="5">
    <source>
        <dbReference type="ARBA" id="ARBA00022801"/>
    </source>
</evidence>
<comment type="similarity">
    <text evidence="3 13">Belongs to the glycosyl hydrolase 47 family.</text>
</comment>
<evidence type="ECO:0000256" key="1">
    <source>
        <dbReference type="ARBA" id="ARBA00001913"/>
    </source>
</evidence>
<feature type="transmembrane region" description="Helical" evidence="14">
    <location>
        <begin position="36"/>
        <end position="53"/>
    </location>
</feature>
<sequence>MKTTDGQYIVDFSQTAFAKQNLSVYRHWRRLHRQQRNFLIAAILLFLFIYGGYKFRRSNWPSSVPHEKYQVEIELDKKSRQKIIIDSLKSKPTTFRFSEYNDAREWIKKSFNVDSSSVDKFNSHFEITIRILGGLLSAYHLSEDPIFLQRATELGDRLLVNFDTPSGLPLSEININRKTASGYHWTSDASTSEVGTVQLEMRDLSRCTGDKKYEIAADKSSSVLHRASKTDGLVPIFINPTSGLFSGGVISFGARGDSYYEYLLKQWLQTGRTRQTFWQDWIECVDGVQKHLWRHSYPQHHWFVGELFSLSSFNPKMDHLACFLAGNLALGWHFHHNLTYLLEMAKNLTATCYEMYRKPETGLSPEITYFNIDPSSTVDLIIHDNDAKNLLRPELIESLYYMYHLTKDKKYQEWGWKIFESFENYTRVQNGGYTTIDDVVHKDNVKPRDKMESFFLAETLKYFYLLFDDTNLFPFDKWIFNTEAHPLPIYDS</sequence>
<evidence type="ECO:0000256" key="3">
    <source>
        <dbReference type="ARBA" id="ARBA00007658"/>
    </source>
</evidence>
<keyword evidence="13" id="KW-0326">Glycosidase</keyword>
<feature type="disulfide bond" evidence="12">
    <location>
        <begin position="322"/>
        <end position="352"/>
    </location>
</feature>
<dbReference type="GO" id="GO:0005509">
    <property type="term" value="F:calcium ion binding"/>
    <property type="evidence" value="ECO:0007669"/>
    <property type="project" value="InterPro"/>
</dbReference>
<evidence type="ECO:0000313" key="17">
    <source>
        <dbReference type="Proteomes" id="UP000663829"/>
    </source>
</evidence>
<keyword evidence="6 11" id="KW-0106">Calcium</keyword>
<evidence type="ECO:0000313" key="15">
    <source>
        <dbReference type="EMBL" id="CAF0740252.1"/>
    </source>
</evidence>
<evidence type="ECO:0000256" key="14">
    <source>
        <dbReference type="SAM" id="Phobius"/>
    </source>
</evidence>
<keyword evidence="14" id="KW-1133">Transmembrane helix</keyword>
<dbReference type="InterPro" id="IPR050749">
    <property type="entry name" value="Glycosyl_Hydrolase_47"/>
</dbReference>
<keyword evidence="4 11" id="KW-0479">Metal-binding</keyword>
<dbReference type="Gene3D" id="1.50.10.10">
    <property type="match status" value="1"/>
</dbReference>
<dbReference type="GO" id="GO:0005975">
    <property type="term" value="P:carbohydrate metabolic process"/>
    <property type="evidence" value="ECO:0007669"/>
    <property type="project" value="InterPro"/>
</dbReference>
<keyword evidence="14" id="KW-0812">Transmembrane</keyword>
<feature type="active site" description="Proton donor" evidence="10">
    <location>
        <position position="366"/>
    </location>
</feature>
<dbReference type="PANTHER" id="PTHR11742">
    <property type="entry name" value="MANNOSYL-OLIGOSACCHARIDE ALPHA-1,2-MANNOSIDASE-RELATED"/>
    <property type="match status" value="1"/>
</dbReference>